<proteinExistence type="predicted"/>
<sequence length="166" mass="18978">MASCCDPSTEGCRCQGRVRFLSSCLWTPAELNRRATRYTLPYFEVVRAKMILMAANGMDNDEIAARLDTRREVVSKWRQRFFKERLAGLEERARPGRPRVFPPEVTVEIKALACELPATLGLPLSRLSVADVARHAQRSGLVARISGSTVWRWLHEDAIRPWQHRC</sequence>
<organism evidence="1 2">
    <name type="scientific">Variovorax humicola</name>
    <dbReference type="NCBI Taxonomy" id="1769758"/>
    <lineage>
        <taxon>Bacteria</taxon>
        <taxon>Pseudomonadati</taxon>
        <taxon>Pseudomonadota</taxon>
        <taxon>Betaproteobacteria</taxon>
        <taxon>Burkholderiales</taxon>
        <taxon>Comamonadaceae</taxon>
        <taxon>Variovorax</taxon>
    </lineage>
</organism>
<dbReference type="Proteomes" id="UP001363010">
    <property type="component" value="Unassembled WGS sequence"/>
</dbReference>
<gene>
    <name evidence="1" type="ORF">WKW80_34410</name>
</gene>
<keyword evidence="2" id="KW-1185">Reference proteome</keyword>
<evidence type="ECO:0000313" key="1">
    <source>
        <dbReference type="EMBL" id="MEJ8827031.1"/>
    </source>
</evidence>
<accession>A0ABU8WCN2</accession>
<evidence type="ECO:0000313" key="2">
    <source>
        <dbReference type="Proteomes" id="UP001363010"/>
    </source>
</evidence>
<dbReference type="Pfam" id="PF13565">
    <property type="entry name" value="HTH_32"/>
    <property type="match status" value="1"/>
</dbReference>
<protein>
    <submittedName>
        <fullName evidence="1">Helix-turn-helix domain-containing protein</fullName>
    </submittedName>
</protein>
<comment type="caution">
    <text evidence="1">The sequence shown here is derived from an EMBL/GenBank/DDBJ whole genome shotgun (WGS) entry which is preliminary data.</text>
</comment>
<dbReference type="SUPFAM" id="SSF46689">
    <property type="entry name" value="Homeodomain-like"/>
    <property type="match status" value="1"/>
</dbReference>
<name>A0ABU8WCN2_9BURK</name>
<reference evidence="1 2" key="1">
    <citation type="submission" date="2024-03" db="EMBL/GenBank/DDBJ databases">
        <title>Novel species of the genus Variovorax.</title>
        <authorList>
            <person name="Liu Q."/>
            <person name="Xin Y.-H."/>
        </authorList>
    </citation>
    <scope>NUCLEOTIDE SEQUENCE [LARGE SCALE GENOMIC DNA]</scope>
    <source>
        <strain evidence="1 2">KACC 18501</strain>
    </source>
</reference>
<dbReference type="RefSeq" id="WP_340368060.1">
    <property type="nucleotide sequence ID" value="NZ_JBBKZV010000048.1"/>
</dbReference>
<dbReference type="InterPro" id="IPR009057">
    <property type="entry name" value="Homeodomain-like_sf"/>
</dbReference>
<dbReference type="EMBL" id="JBBKZV010000048">
    <property type="protein sequence ID" value="MEJ8827031.1"/>
    <property type="molecule type" value="Genomic_DNA"/>
</dbReference>